<name>A0A5N6EIC9_9EURO</name>
<reference evidence="2 3" key="1">
    <citation type="submission" date="2019-04" db="EMBL/GenBank/DDBJ databases">
        <title>Fungal friends and foes A comparative genomics study of 23 Aspergillus species from section Flavi.</title>
        <authorList>
            <consortium name="DOE Joint Genome Institute"/>
            <person name="Kjaerbolling I."/>
            <person name="Vesth T.C."/>
            <person name="Frisvad J.C."/>
            <person name="Nybo J.L."/>
            <person name="Theobald S."/>
            <person name="Kildgaard S."/>
            <person name="Petersen T.I."/>
            <person name="Kuo A."/>
            <person name="Sato A."/>
            <person name="Lyhne E.K."/>
            <person name="Kogle M.E."/>
            <person name="Wiebenga A."/>
            <person name="Kun R.S."/>
            <person name="Lubbers R.J."/>
            <person name="Makela M.R."/>
            <person name="Barry K."/>
            <person name="Chovatia M."/>
            <person name="Clum A."/>
            <person name="Daum C."/>
            <person name="Haridas S."/>
            <person name="He G."/>
            <person name="LaButti K."/>
            <person name="Lipzen A."/>
            <person name="Mondo S."/>
            <person name="Pangilinan J."/>
            <person name="Riley R."/>
            <person name="Salamov A."/>
            <person name="Simmons B.A."/>
            <person name="Magnuson J.K."/>
            <person name="Henrissat B."/>
            <person name="Mortensen U.H."/>
            <person name="Larsen T.O."/>
            <person name="De vries R.P."/>
            <person name="Grigoriev I.V."/>
            <person name="Machida M."/>
            <person name="Baker S.E."/>
            <person name="Andersen M.R."/>
        </authorList>
    </citation>
    <scope>NUCLEOTIDE SEQUENCE [LARGE SCALE GENOMIC DNA]</scope>
    <source>
        <strain evidence="2 3">CBS 126849</strain>
    </source>
</reference>
<organism evidence="2 3">
    <name type="scientific">Aspergillus novoparasiticus</name>
    <dbReference type="NCBI Taxonomy" id="986946"/>
    <lineage>
        <taxon>Eukaryota</taxon>
        <taxon>Fungi</taxon>
        <taxon>Dikarya</taxon>
        <taxon>Ascomycota</taxon>
        <taxon>Pezizomycotina</taxon>
        <taxon>Eurotiomycetes</taxon>
        <taxon>Eurotiomycetidae</taxon>
        <taxon>Eurotiales</taxon>
        <taxon>Aspergillaceae</taxon>
        <taxon>Aspergillus</taxon>
        <taxon>Aspergillus subgen. Circumdati</taxon>
    </lineage>
</organism>
<gene>
    <name evidence="2" type="ORF">BDV33DRAFT_177426</name>
</gene>
<feature type="region of interest" description="Disordered" evidence="1">
    <location>
        <begin position="1"/>
        <end position="56"/>
    </location>
</feature>
<evidence type="ECO:0000313" key="2">
    <source>
        <dbReference type="EMBL" id="KAB8217362.1"/>
    </source>
</evidence>
<dbReference type="Proteomes" id="UP000326799">
    <property type="component" value="Unassembled WGS sequence"/>
</dbReference>
<sequence length="56" mass="6501">MRWEKNPHPLPNYPADSHDTRRGLTTNNEIVDLPHQRTPGPDQETIAALERRSFSH</sequence>
<evidence type="ECO:0000256" key="1">
    <source>
        <dbReference type="SAM" id="MobiDB-lite"/>
    </source>
</evidence>
<proteinExistence type="predicted"/>
<evidence type="ECO:0000313" key="3">
    <source>
        <dbReference type="Proteomes" id="UP000326799"/>
    </source>
</evidence>
<keyword evidence="3" id="KW-1185">Reference proteome</keyword>
<dbReference type="AlphaFoldDB" id="A0A5N6EIC9"/>
<dbReference type="EMBL" id="ML733465">
    <property type="protein sequence ID" value="KAB8217362.1"/>
    <property type="molecule type" value="Genomic_DNA"/>
</dbReference>
<protein>
    <submittedName>
        <fullName evidence="2">Uncharacterized protein</fullName>
    </submittedName>
</protein>
<accession>A0A5N6EIC9</accession>